<accession>A0A0F9J5Y1</accession>
<proteinExistence type="predicted"/>
<gene>
    <name evidence="2" type="ORF">LCGC14_1496320</name>
</gene>
<feature type="transmembrane region" description="Helical" evidence="1">
    <location>
        <begin position="39"/>
        <end position="63"/>
    </location>
</feature>
<feature type="transmembrane region" description="Helical" evidence="1">
    <location>
        <begin position="84"/>
        <end position="104"/>
    </location>
</feature>
<evidence type="ECO:0008006" key="3">
    <source>
        <dbReference type="Google" id="ProtNLM"/>
    </source>
</evidence>
<keyword evidence="1" id="KW-0472">Membrane</keyword>
<dbReference type="EMBL" id="LAZR01010809">
    <property type="protein sequence ID" value="KKM64938.1"/>
    <property type="molecule type" value="Genomic_DNA"/>
</dbReference>
<organism evidence="2">
    <name type="scientific">marine sediment metagenome</name>
    <dbReference type="NCBI Taxonomy" id="412755"/>
    <lineage>
        <taxon>unclassified sequences</taxon>
        <taxon>metagenomes</taxon>
        <taxon>ecological metagenomes</taxon>
    </lineage>
</organism>
<keyword evidence="1" id="KW-0812">Transmembrane</keyword>
<dbReference type="AlphaFoldDB" id="A0A0F9J5Y1"/>
<sequence length="137" mass="15408">MLAFLGLGAIGGGTALIISPNGNLMGMPLSMLKISPFKSFFIPGIILLSILGIAPMLLIIALLNQPSSRFAERFNFFVDMHWSWTFSIYIAIALIGWLQIQMMMLNSVSWLHTFYMLLAVAIIFVALLPQVRKYYYK</sequence>
<reference evidence="2" key="1">
    <citation type="journal article" date="2015" name="Nature">
        <title>Complex archaea that bridge the gap between prokaryotes and eukaryotes.</title>
        <authorList>
            <person name="Spang A."/>
            <person name="Saw J.H."/>
            <person name="Jorgensen S.L."/>
            <person name="Zaremba-Niedzwiedzka K."/>
            <person name="Martijn J."/>
            <person name="Lind A.E."/>
            <person name="van Eijk R."/>
            <person name="Schleper C."/>
            <person name="Guy L."/>
            <person name="Ettema T.J."/>
        </authorList>
    </citation>
    <scope>NUCLEOTIDE SEQUENCE</scope>
</reference>
<protein>
    <recommendedName>
        <fullName evidence="3">Cytochrome oxidase subunit I profile domain-containing protein</fullName>
    </recommendedName>
</protein>
<evidence type="ECO:0000256" key="1">
    <source>
        <dbReference type="SAM" id="Phobius"/>
    </source>
</evidence>
<comment type="caution">
    <text evidence="2">The sequence shown here is derived from an EMBL/GenBank/DDBJ whole genome shotgun (WGS) entry which is preliminary data.</text>
</comment>
<keyword evidence="1" id="KW-1133">Transmembrane helix</keyword>
<evidence type="ECO:0000313" key="2">
    <source>
        <dbReference type="EMBL" id="KKM64938.1"/>
    </source>
</evidence>
<name>A0A0F9J5Y1_9ZZZZ</name>
<feature type="transmembrane region" description="Helical" evidence="1">
    <location>
        <begin position="110"/>
        <end position="128"/>
    </location>
</feature>